<dbReference type="Proteomes" id="UP000076532">
    <property type="component" value="Unassembled WGS sequence"/>
</dbReference>
<feature type="compositionally biased region" description="Low complexity" evidence="1">
    <location>
        <begin position="14"/>
        <end position="32"/>
    </location>
</feature>
<feature type="region of interest" description="Disordered" evidence="1">
    <location>
        <begin position="1"/>
        <end position="63"/>
    </location>
</feature>
<accession>A0A166WG17</accession>
<name>A0A166WG17_9AGAM</name>
<evidence type="ECO:0000313" key="3">
    <source>
        <dbReference type="Proteomes" id="UP000076532"/>
    </source>
</evidence>
<dbReference type="EMBL" id="KV417481">
    <property type="protein sequence ID" value="KZP33721.1"/>
    <property type="molecule type" value="Genomic_DNA"/>
</dbReference>
<gene>
    <name evidence="2" type="ORF">FIBSPDRAFT_989898</name>
</gene>
<keyword evidence="3" id="KW-1185">Reference proteome</keyword>
<organism evidence="2 3">
    <name type="scientific">Athelia psychrophila</name>
    <dbReference type="NCBI Taxonomy" id="1759441"/>
    <lineage>
        <taxon>Eukaryota</taxon>
        <taxon>Fungi</taxon>
        <taxon>Dikarya</taxon>
        <taxon>Basidiomycota</taxon>
        <taxon>Agaricomycotina</taxon>
        <taxon>Agaricomycetes</taxon>
        <taxon>Agaricomycetidae</taxon>
        <taxon>Atheliales</taxon>
        <taxon>Atheliaceae</taxon>
        <taxon>Athelia</taxon>
    </lineage>
</organism>
<proteinExistence type="predicted"/>
<feature type="compositionally biased region" description="Polar residues" evidence="1">
    <location>
        <begin position="122"/>
        <end position="133"/>
    </location>
</feature>
<evidence type="ECO:0000313" key="2">
    <source>
        <dbReference type="EMBL" id="KZP33721.1"/>
    </source>
</evidence>
<feature type="region of interest" description="Disordered" evidence="1">
    <location>
        <begin position="122"/>
        <end position="142"/>
    </location>
</feature>
<evidence type="ECO:0000256" key="1">
    <source>
        <dbReference type="SAM" id="MobiDB-lite"/>
    </source>
</evidence>
<dbReference type="AlphaFoldDB" id="A0A166WG17"/>
<dbReference type="OrthoDB" id="2688950at2759"/>
<feature type="compositionally biased region" description="Acidic residues" evidence="1">
    <location>
        <begin position="40"/>
        <end position="58"/>
    </location>
</feature>
<reference evidence="2 3" key="1">
    <citation type="journal article" date="2016" name="Mol. Biol. Evol.">
        <title>Comparative Genomics of Early-Diverging Mushroom-Forming Fungi Provides Insights into the Origins of Lignocellulose Decay Capabilities.</title>
        <authorList>
            <person name="Nagy L.G."/>
            <person name="Riley R."/>
            <person name="Tritt A."/>
            <person name="Adam C."/>
            <person name="Daum C."/>
            <person name="Floudas D."/>
            <person name="Sun H."/>
            <person name="Yadav J.S."/>
            <person name="Pangilinan J."/>
            <person name="Larsson K.H."/>
            <person name="Matsuura K."/>
            <person name="Barry K."/>
            <person name="Labutti K."/>
            <person name="Kuo R."/>
            <person name="Ohm R.A."/>
            <person name="Bhattacharya S.S."/>
            <person name="Shirouzu T."/>
            <person name="Yoshinaga Y."/>
            <person name="Martin F.M."/>
            <person name="Grigoriev I.V."/>
            <person name="Hibbett D.S."/>
        </authorList>
    </citation>
    <scope>NUCLEOTIDE SEQUENCE [LARGE SCALE GENOMIC DNA]</scope>
    <source>
        <strain evidence="2 3">CBS 109695</strain>
    </source>
</reference>
<sequence length="142" mass="15793">MTPDSISPAERLNSFPGASSSSQPSSNSSSSYGGSGGQQDLEDTPNTSDEEWSSDEEDLDHKHEVYHPLNVIEKYLLEMTDARVVVTHESDWWPLSLGDVLPNNEEILERLHLHFDITTDGETYNEPQTNPTEACSVESLEL</sequence>
<protein>
    <submittedName>
        <fullName evidence="2">Uncharacterized protein</fullName>
    </submittedName>
</protein>